<dbReference type="EMBL" id="JBJUIK010000009">
    <property type="protein sequence ID" value="KAL3518911.1"/>
    <property type="molecule type" value="Genomic_DNA"/>
</dbReference>
<dbReference type="AlphaFoldDB" id="A0ABD2ZHH3"/>
<keyword evidence="2" id="KW-1185">Reference proteome</keyword>
<comment type="caution">
    <text evidence="1">The sequence shown here is derived from an EMBL/GenBank/DDBJ whole genome shotgun (WGS) entry which is preliminary data.</text>
</comment>
<organism evidence="1 2">
    <name type="scientific">Cinchona calisaya</name>
    <dbReference type="NCBI Taxonomy" id="153742"/>
    <lineage>
        <taxon>Eukaryota</taxon>
        <taxon>Viridiplantae</taxon>
        <taxon>Streptophyta</taxon>
        <taxon>Embryophyta</taxon>
        <taxon>Tracheophyta</taxon>
        <taxon>Spermatophyta</taxon>
        <taxon>Magnoliopsida</taxon>
        <taxon>eudicotyledons</taxon>
        <taxon>Gunneridae</taxon>
        <taxon>Pentapetalae</taxon>
        <taxon>asterids</taxon>
        <taxon>lamiids</taxon>
        <taxon>Gentianales</taxon>
        <taxon>Rubiaceae</taxon>
        <taxon>Cinchonoideae</taxon>
        <taxon>Cinchoneae</taxon>
        <taxon>Cinchona</taxon>
    </lineage>
</organism>
<evidence type="ECO:0000313" key="1">
    <source>
        <dbReference type="EMBL" id="KAL3518911.1"/>
    </source>
</evidence>
<gene>
    <name evidence="1" type="ORF">ACH5RR_021500</name>
</gene>
<evidence type="ECO:0000313" key="2">
    <source>
        <dbReference type="Proteomes" id="UP001630127"/>
    </source>
</evidence>
<protein>
    <submittedName>
        <fullName evidence="1">Uncharacterized protein</fullName>
    </submittedName>
</protein>
<proteinExistence type="predicted"/>
<reference evidence="1 2" key="1">
    <citation type="submission" date="2024-11" db="EMBL/GenBank/DDBJ databases">
        <title>A near-complete genome assembly of Cinchona calisaya.</title>
        <authorList>
            <person name="Lian D.C."/>
            <person name="Zhao X.W."/>
            <person name="Wei L."/>
        </authorList>
    </citation>
    <scope>NUCLEOTIDE SEQUENCE [LARGE SCALE GENOMIC DNA]</scope>
    <source>
        <tissue evidence="1">Nenye</tissue>
    </source>
</reference>
<dbReference type="Proteomes" id="UP001630127">
    <property type="component" value="Unassembled WGS sequence"/>
</dbReference>
<accession>A0ABD2ZHH3</accession>
<sequence length="105" mass="11812">MDEVRIKDFLVFGNIIDGIKQAEQAVEQCQQHYKSELTGDSRQALHAAQPNISVEDVFNNDDGWDLSFLRRALPPQAVQRIQAKQVFLTCRTSSYGNSQLLDASS</sequence>
<name>A0ABD2ZHH3_9GENT</name>